<name>A0A3M2HYB2_9GAMM</name>
<evidence type="ECO:0000313" key="1">
    <source>
        <dbReference type="EMBL" id="RMH91902.1"/>
    </source>
</evidence>
<dbReference type="EMBL" id="RFFM01000001">
    <property type="protein sequence ID" value="RMH91902.1"/>
    <property type="molecule type" value="Genomic_DNA"/>
</dbReference>
<comment type="caution">
    <text evidence="1">The sequence shown here is derived from an EMBL/GenBank/DDBJ whole genome shotgun (WGS) entry which is preliminary data.</text>
</comment>
<proteinExistence type="predicted"/>
<dbReference type="RefSeq" id="WP_058064878.1">
    <property type="nucleotide sequence ID" value="NZ_JAMOIB010000008.1"/>
</dbReference>
<sequence>MEAALWGLLGTIAGAAASIATTVIASRNAASLQSAAAAHEREAKARAFQRDTLIELQDAVHDELRAVALVYMADEVAYRETGTWGRKMLGEELNNQVHFAGRRTLLLSERIADDNLRDHLKSLRGLLTEVQMAREAALAERTHMAAMNIGTSVMEHIGTVLRSLYSDGGPN</sequence>
<gene>
    <name evidence="1" type="ORF">EA797_03960</name>
</gene>
<dbReference type="AlphaFoldDB" id="A0A3M2HYB2"/>
<dbReference type="Proteomes" id="UP000269774">
    <property type="component" value="Unassembled WGS sequence"/>
</dbReference>
<keyword evidence="2" id="KW-1185">Reference proteome</keyword>
<protein>
    <submittedName>
        <fullName evidence="1">Uncharacterized protein</fullName>
    </submittedName>
</protein>
<organism evidence="1 2">
    <name type="scientific">Stutzerimonas zhaodongensis</name>
    <dbReference type="NCBI Taxonomy" id="1176257"/>
    <lineage>
        <taxon>Bacteria</taxon>
        <taxon>Pseudomonadati</taxon>
        <taxon>Pseudomonadota</taxon>
        <taxon>Gammaproteobacteria</taxon>
        <taxon>Pseudomonadales</taxon>
        <taxon>Pseudomonadaceae</taxon>
        <taxon>Stutzerimonas</taxon>
    </lineage>
</organism>
<dbReference type="OrthoDB" id="1447951at2"/>
<accession>A0A3M2HYB2</accession>
<reference evidence="1 2" key="1">
    <citation type="submission" date="2018-10" db="EMBL/GenBank/DDBJ databases">
        <title>Pseudomonas zhaodongensis NEAU-ST5-21(T) genome.</title>
        <authorList>
            <person name="Peng J."/>
            <person name="Liu Z.-P."/>
        </authorList>
    </citation>
    <scope>NUCLEOTIDE SEQUENCE [LARGE SCALE GENOMIC DNA]</scope>
    <source>
        <strain evidence="1 2">NEAU-ST5-21</strain>
    </source>
</reference>
<evidence type="ECO:0000313" key="2">
    <source>
        <dbReference type="Proteomes" id="UP000269774"/>
    </source>
</evidence>